<feature type="compositionally biased region" description="Acidic residues" evidence="11">
    <location>
        <begin position="412"/>
        <end position="423"/>
    </location>
</feature>
<dbReference type="Proteomes" id="UP001165122">
    <property type="component" value="Unassembled WGS sequence"/>
</dbReference>
<comment type="caution">
    <text evidence="14">The sequence shown here is derived from an EMBL/GenBank/DDBJ whole genome shotgun (WGS) entry which is preliminary data.</text>
</comment>
<dbReference type="Pfam" id="PF00856">
    <property type="entry name" value="SET"/>
    <property type="match status" value="1"/>
</dbReference>
<feature type="region of interest" description="Disordered" evidence="11">
    <location>
        <begin position="700"/>
        <end position="741"/>
    </location>
</feature>
<evidence type="ECO:0000259" key="13">
    <source>
        <dbReference type="PROSITE" id="PS50868"/>
    </source>
</evidence>
<evidence type="ECO:0000256" key="10">
    <source>
        <dbReference type="ARBA" id="ARBA00049129"/>
    </source>
</evidence>
<feature type="domain" description="Post-SET" evidence="13">
    <location>
        <begin position="985"/>
        <end position="1001"/>
    </location>
</feature>
<gene>
    <name evidence="14" type="ORF">TrLO_g746</name>
</gene>
<keyword evidence="7" id="KW-0539">Nucleus</keyword>
<dbReference type="InterPro" id="IPR003616">
    <property type="entry name" value="Post-SET_dom"/>
</dbReference>
<evidence type="ECO:0000256" key="8">
    <source>
        <dbReference type="ARBA" id="ARBA00047571"/>
    </source>
</evidence>
<feature type="region of interest" description="Disordered" evidence="11">
    <location>
        <begin position="379"/>
        <end position="448"/>
    </location>
</feature>
<feature type="region of interest" description="Disordered" evidence="11">
    <location>
        <begin position="546"/>
        <end position="581"/>
    </location>
</feature>
<dbReference type="OrthoDB" id="308383at2759"/>
<feature type="domain" description="SET" evidence="12">
    <location>
        <begin position="858"/>
        <end position="976"/>
    </location>
</feature>
<dbReference type="PROSITE" id="PS50868">
    <property type="entry name" value="POST_SET"/>
    <property type="match status" value="1"/>
</dbReference>
<dbReference type="InterPro" id="IPR044570">
    <property type="entry name" value="Set1-like"/>
</dbReference>
<feature type="compositionally biased region" description="Acidic residues" evidence="11">
    <location>
        <begin position="388"/>
        <end position="399"/>
    </location>
</feature>
<dbReference type="CDD" id="cd10518">
    <property type="entry name" value="SET_SETD1-like"/>
    <property type="match status" value="1"/>
</dbReference>
<evidence type="ECO:0000259" key="12">
    <source>
        <dbReference type="PROSITE" id="PS50280"/>
    </source>
</evidence>
<sequence length="1021" mass="117043">MPLPSDPFILPKSLFTSLKTLSTTKYTSILPSHQSPSDILNTTSKITFPPNSLITYPTQSFPPSTLKFYSPLIKLLDTSFGLLGRNIRYRPKHVTSSNSTTCTQSSEWWFDTVLNLNFKDVYGEGRIVEYVINNKSIGEVRDVCKGGSRSVINEIDYDIQVEVIINCADFDGLFLGKCDEVEDIFEKGSGGREFERNKEWEVYRNRILRLFEGRREEFYPRQFGRILFTFPNPKSPSNLKAKVKLCTIPERTQTGRRPYIDADYEFHTIYNTEGESNIIDVDLDDCYLLGDITDSITSWHTSKGYYIPQNIYCTTNTQEEQSNLKKKPLRACHLCRVIDPKQGGSYKRCKNVQVKGGERVQCVKVFTLGFTRGYGKSDWREVAGGGEMESDSEIEESEEEQKRKKIGGGLDSDSDSDSDSDDDIFVKKPKPPPPTKQTPQQPAGRIPGILYIGDTDDVMCEESKQEGGLHDWLTIIPYRQRKPGHRVLHAIHGRGEYVENAGPARVKVDFDDGGVKIMWAAEVEVVGNIEDAIYTEEEFREVEEERKRKAQKEKDEKEAQKKIKLDKKKESGEKEEERRKIEKEKRERIKWKIIVQKEKERKEREEKKRKRELDGDSTEEGWEGAGTGKIRLKDIPGSSRKIGMIVSVKDKPGEFVIVEHKANGKGGFYYVKYKVFGSEEVLKFKSTDIFVDSSCFETETEAKKEEESGADDDVMDVVSDDSVAESDSSEMSSSEDENTDDEFYGVSTRVKNNNPAMITNVTLPSDRMKSKNLAMGRATRCMPYEPGTMFSKKTELREESCAPTNNFNLNLRQTSSLLTAAKQEKATSVRAARASQRRMFKDDTILGMNIERMNVREPKLRFARSGIHGWGVFSQETIPKDALITEYRGELIRTGGIADRREQEYERTKVGSDYMFRIDDNWICDATKKGAMARYINASCDPNCRTQIVEVNKVKKICIYALRQIEFGEELVYDYKFPIERDKEERIRCYCGAARCKQWMNWDFRWEDDESEEEDEFLGLG</sequence>
<feature type="compositionally biased region" description="Basic and acidic residues" evidence="11">
    <location>
        <begin position="604"/>
        <end position="614"/>
    </location>
</feature>
<comment type="catalytic activity">
    <reaction evidence="9">
        <text>N(6)-methyl-L-lysyl(4)-[histone H3] + S-adenosyl-L-methionine = N(6),N(6)-dimethyl-L-lysyl(4)-[histone H3] + S-adenosyl-L-homocysteine + H(+)</text>
        <dbReference type="Rhea" id="RHEA:60268"/>
        <dbReference type="Rhea" id="RHEA-COMP:15540"/>
        <dbReference type="Rhea" id="RHEA-COMP:15543"/>
        <dbReference type="ChEBI" id="CHEBI:15378"/>
        <dbReference type="ChEBI" id="CHEBI:57856"/>
        <dbReference type="ChEBI" id="CHEBI:59789"/>
        <dbReference type="ChEBI" id="CHEBI:61929"/>
        <dbReference type="ChEBI" id="CHEBI:61976"/>
    </reaction>
</comment>
<evidence type="ECO:0000313" key="15">
    <source>
        <dbReference type="Proteomes" id="UP001165122"/>
    </source>
</evidence>
<accession>A0A9W7C617</accession>
<dbReference type="AlphaFoldDB" id="A0A9W7C617"/>
<keyword evidence="5" id="KW-0949">S-adenosyl-L-methionine</keyword>
<comment type="catalytic activity">
    <reaction evidence="8">
        <text>L-lysyl(4)-[histone H3] + 3 S-adenosyl-L-methionine = N(6),N(6),N(6)-trimethyl-L-lysyl(4)-[histone H3] + 3 S-adenosyl-L-homocysteine + 3 H(+)</text>
        <dbReference type="Rhea" id="RHEA:60260"/>
        <dbReference type="Rhea" id="RHEA-COMP:15537"/>
        <dbReference type="Rhea" id="RHEA-COMP:15547"/>
        <dbReference type="ChEBI" id="CHEBI:15378"/>
        <dbReference type="ChEBI" id="CHEBI:29969"/>
        <dbReference type="ChEBI" id="CHEBI:57856"/>
        <dbReference type="ChEBI" id="CHEBI:59789"/>
        <dbReference type="ChEBI" id="CHEBI:61961"/>
        <dbReference type="EC" id="2.1.1.354"/>
    </reaction>
</comment>
<evidence type="ECO:0000256" key="6">
    <source>
        <dbReference type="ARBA" id="ARBA00022853"/>
    </source>
</evidence>
<keyword evidence="6" id="KW-0156">Chromatin regulator</keyword>
<evidence type="ECO:0000313" key="14">
    <source>
        <dbReference type="EMBL" id="GMH99834.1"/>
    </source>
</evidence>
<dbReference type="InterPro" id="IPR001214">
    <property type="entry name" value="SET_dom"/>
</dbReference>
<keyword evidence="3" id="KW-0489">Methyltransferase</keyword>
<dbReference type="PANTHER" id="PTHR45814:SF2">
    <property type="entry name" value="HISTONE-LYSINE N-METHYLTRANSFERASE SETD1"/>
    <property type="match status" value="1"/>
</dbReference>
<evidence type="ECO:0000256" key="3">
    <source>
        <dbReference type="ARBA" id="ARBA00022603"/>
    </source>
</evidence>
<dbReference type="InterPro" id="IPR046341">
    <property type="entry name" value="SET_dom_sf"/>
</dbReference>
<dbReference type="PANTHER" id="PTHR45814">
    <property type="entry name" value="HISTONE-LYSINE N-METHYLTRANSFERASE SETD1"/>
    <property type="match status" value="1"/>
</dbReference>
<organism evidence="14 15">
    <name type="scientific">Triparma laevis f. longispina</name>
    <dbReference type="NCBI Taxonomy" id="1714387"/>
    <lineage>
        <taxon>Eukaryota</taxon>
        <taxon>Sar</taxon>
        <taxon>Stramenopiles</taxon>
        <taxon>Ochrophyta</taxon>
        <taxon>Bolidophyceae</taxon>
        <taxon>Parmales</taxon>
        <taxon>Triparmaceae</taxon>
        <taxon>Triparma</taxon>
    </lineage>
</organism>
<dbReference type="GO" id="GO:0048188">
    <property type="term" value="C:Set1C/COMPASS complex"/>
    <property type="evidence" value="ECO:0007669"/>
    <property type="project" value="TreeGrafter"/>
</dbReference>
<dbReference type="SMART" id="SM00317">
    <property type="entry name" value="SET"/>
    <property type="match status" value="1"/>
</dbReference>
<proteinExistence type="predicted"/>
<keyword evidence="15" id="KW-1185">Reference proteome</keyword>
<dbReference type="SUPFAM" id="SSF82199">
    <property type="entry name" value="SET domain"/>
    <property type="match status" value="1"/>
</dbReference>
<comment type="subcellular location">
    <subcellularLocation>
        <location evidence="1">Nucleus</location>
    </subcellularLocation>
</comment>
<reference evidence="15" key="1">
    <citation type="journal article" date="2023" name="Commun. Biol.">
        <title>Genome analysis of Parmales, the sister group of diatoms, reveals the evolutionary specialization of diatoms from phago-mixotrophs to photoautotrophs.</title>
        <authorList>
            <person name="Ban H."/>
            <person name="Sato S."/>
            <person name="Yoshikawa S."/>
            <person name="Yamada K."/>
            <person name="Nakamura Y."/>
            <person name="Ichinomiya M."/>
            <person name="Sato N."/>
            <person name="Blanc-Mathieu R."/>
            <person name="Endo H."/>
            <person name="Kuwata A."/>
            <person name="Ogata H."/>
        </authorList>
    </citation>
    <scope>NUCLEOTIDE SEQUENCE [LARGE SCALE GENOMIC DNA]</scope>
    <source>
        <strain evidence="15">NIES 3700</strain>
    </source>
</reference>
<feature type="compositionally biased region" description="Acidic residues" evidence="11">
    <location>
        <begin position="708"/>
        <end position="741"/>
    </location>
</feature>
<dbReference type="GO" id="GO:0032259">
    <property type="term" value="P:methylation"/>
    <property type="evidence" value="ECO:0007669"/>
    <property type="project" value="UniProtKB-KW"/>
</dbReference>
<evidence type="ECO:0000256" key="1">
    <source>
        <dbReference type="ARBA" id="ARBA00004123"/>
    </source>
</evidence>
<evidence type="ECO:0000256" key="7">
    <source>
        <dbReference type="ARBA" id="ARBA00023242"/>
    </source>
</evidence>
<dbReference type="EC" id="2.1.1.354" evidence="2"/>
<feature type="region of interest" description="Disordered" evidence="11">
    <location>
        <begin position="604"/>
        <end position="634"/>
    </location>
</feature>
<evidence type="ECO:0000256" key="2">
    <source>
        <dbReference type="ARBA" id="ARBA00012182"/>
    </source>
</evidence>
<evidence type="ECO:0000256" key="9">
    <source>
        <dbReference type="ARBA" id="ARBA00047583"/>
    </source>
</evidence>
<comment type="catalytic activity">
    <reaction evidence="10">
        <text>N(6),N(6)-dimethyl-L-lysyl(4)-[histone H3] + S-adenosyl-L-methionine = N(6),N(6),N(6)-trimethyl-L-lysyl(4)-[histone H3] + S-adenosyl-L-homocysteine + H(+)</text>
        <dbReference type="Rhea" id="RHEA:60272"/>
        <dbReference type="Rhea" id="RHEA-COMP:15537"/>
        <dbReference type="Rhea" id="RHEA-COMP:15540"/>
        <dbReference type="ChEBI" id="CHEBI:15378"/>
        <dbReference type="ChEBI" id="CHEBI:57856"/>
        <dbReference type="ChEBI" id="CHEBI:59789"/>
        <dbReference type="ChEBI" id="CHEBI:61961"/>
        <dbReference type="ChEBI" id="CHEBI:61976"/>
    </reaction>
</comment>
<dbReference type="Gene3D" id="2.170.270.10">
    <property type="entry name" value="SET domain"/>
    <property type="match status" value="1"/>
</dbReference>
<keyword evidence="4" id="KW-0808">Transferase</keyword>
<dbReference type="GO" id="GO:0140999">
    <property type="term" value="F:histone H3K4 trimethyltransferase activity"/>
    <property type="evidence" value="ECO:0007669"/>
    <property type="project" value="UniProtKB-EC"/>
</dbReference>
<dbReference type="PROSITE" id="PS50280">
    <property type="entry name" value="SET"/>
    <property type="match status" value="1"/>
</dbReference>
<evidence type="ECO:0000256" key="11">
    <source>
        <dbReference type="SAM" id="MobiDB-lite"/>
    </source>
</evidence>
<name>A0A9W7C617_9STRA</name>
<evidence type="ECO:0000256" key="4">
    <source>
        <dbReference type="ARBA" id="ARBA00022679"/>
    </source>
</evidence>
<dbReference type="EMBL" id="BRXW01000016">
    <property type="protein sequence ID" value="GMH99834.1"/>
    <property type="molecule type" value="Genomic_DNA"/>
</dbReference>
<protein>
    <recommendedName>
        <fullName evidence="2">[histone H3]-lysine(4) N-trimethyltransferase</fullName>
        <ecNumber evidence="2">2.1.1.354</ecNumber>
    </recommendedName>
</protein>
<evidence type="ECO:0000256" key="5">
    <source>
        <dbReference type="ARBA" id="ARBA00022691"/>
    </source>
</evidence>